<dbReference type="SUPFAM" id="SSF53092">
    <property type="entry name" value="Creatinase/prolidase N-terminal domain"/>
    <property type="match status" value="1"/>
</dbReference>
<dbReference type="Gene3D" id="3.40.350.10">
    <property type="entry name" value="Creatinase/prolidase N-terminal domain"/>
    <property type="match status" value="1"/>
</dbReference>
<comment type="caution">
    <text evidence="2">The sequence shown here is derived from an EMBL/GenBank/DDBJ whole genome shotgun (WGS) entry which is preliminary data.</text>
</comment>
<dbReference type="Proteomes" id="UP001162483">
    <property type="component" value="Unassembled WGS sequence"/>
</dbReference>
<dbReference type="InterPro" id="IPR029149">
    <property type="entry name" value="Creatin/AminoP/Spt16_N"/>
</dbReference>
<proteinExistence type="predicted"/>
<dbReference type="PANTHER" id="PTHR43763">
    <property type="entry name" value="XAA-PRO AMINOPEPTIDASE 1"/>
    <property type="match status" value="1"/>
</dbReference>
<reference evidence="2" key="1">
    <citation type="submission" date="2023-05" db="EMBL/GenBank/DDBJ databases">
        <authorList>
            <person name="Stuckert A."/>
        </authorList>
    </citation>
    <scope>NUCLEOTIDE SEQUENCE</scope>
</reference>
<accession>A0ABN9FSZ9</accession>
<evidence type="ECO:0000313" key="2">
    <source>
        <dbReference type="EMBL" id="CAI9599047.1"/>
    </source>
</evidence>
<feature type="domain" description="Creatinase N-terminal" evidence="1">
    <location>
        <begin position="1"/>
        <end position="125"/>
    </location>
</feature>
<dbReference type="InterPro" id="IPR050422">
    <property type="entry name" value="X-Pro_aminopeptidase_P"/>
</dbReference>
<evidence type="ECO:0000259" key="1">
    <source>
        <dbReference type="Pfam" id="PF01321"/>
    </source>
</evidence>
<name>A0ABN9FSZ9_9NEOB</name>
<dbReference type="EMBL" id="CATNWA010017241">
    <property type="protein sequence ID" value="CAI9599047.1"/>
    <property type="molecule type" value="Genomic_DNA"/>
</dbReference>
<organism evidence="2 3">
    <name type="scientific">Staurois parvus</name>
    <dbReference type="NCBI Taxonomy" id="386267"/>
    <lineage>
        <taxon>Eukaryota</taxon>
        <taxon>Metazoa</taxon>
        <taxon>Chordata</taxon>
        <taxon>Craniata</taxon>
        <taxon>Vertebrata</taxon>
        <taxon>Euteleostomi</taxon>
        <taxon>Amphibia</taxon>
        <taxon>Batrachia</taxon>
        <taxon>Anura</taxon>
        <taxon>Neobatrachia</taxon>
        <taxon>Ranoidea</taxon>
        <taxon>Ranidae</taxon>
        <taxon>Staurois</taxon>
    </lineage>
</organism>
<evidence type="ECO:0000313" key="3">
    <source>
        <dbReference type="Proteomes" id="UP001162483"/>
    </source>
</evidence>
<sequence>MRNHNISAYIIPPTDPHLGEYTANREKRRQWLTGFTGSSGTAAVTLTRAAVFTDSRYWTQAERQMDCNWELQQTLSAPAVVSWILEEVKIGEVVGFDPFLLSISEWESYNHEFEDSGRTLQSVTTNLVDVVWGNQRPPLPESEIYSVPDDFV</sequence>
<dbReference type="Pfam" id="PF01321">
    <property type="entry name" value="Creatinase_N"/>
    <property type="match status" value="1"/>
</dbReference>
<protein>
    <recommendedName>
        <fullName evidence="1">Creatinase N-terminal domain-containing protein</fullName>
    </recommendedName>
</protein>
<feature type="non-terminal residue" evidence="2">
    <location>
        <position position="152"/>
    </location>
</feature>
<dbReference type="PANTHER" id="PTHR43763:SF4">
    <property type="entry name" value="XAA-PRO AMINOPEPTIDASE 2"/>
    <property type="match status" value="1"/>
</dbReference>
<keyword evidence="3" id="KW-1185">Reference proteome</keyword>
<dbReference type="InterPro" id="IPR000587">
    <property type="entry name" value="Creatinase_N"/>
</dbReference>
<gene>
    <name evidence="2" type="ORF">SPARVUS_LOCUS12531711</name>
</gene>